<feature type="signal peptide" evidence="2">
    <location>
        <begin position="1"/>
        <end position="28"/>
    </location>
</feature>
<evidence type="ECO:0000256" key="1">
    <source>
        <dbReference type="SAM" id="MobiDB-lite"/>
    </source>
</evidence>
<feature type="chain" id="PRO_5016633609" evidence="2">
    <location>
        <begin position="29"/>
        <end position="116"/>
    </location>
</feature>
<protein>
    <submittedName>
        <fullName evidence="3">IWMPxxGYxxVP</fullName>
    </submittedName>
</protein>
<reference evidence="3" key="1">
    <citation type="submission" date="2018-03" db="EMBL/GenBank/DDBJ databases">
        <title>Identification and characterization of neuropeptides by transcriptome and proteome analyses in a bivalve mollusc Patinopecten yessoensis.</title>
        <authorList>
            <person name="Zhang M."/>
            <person name="Wang Y."/>
            <person name="Li Y."/>
            <person name="Li W."/>
            <person name="Li R."/>
            <person name="Xie X."/>
            <person name="Wang S."/>
            <person name="Hu X."/>
            <person name="Zhang L."/>
            <person name="Bao Z."/>
        </authorList>
    </citation>
    <scope>NUCLEOTIDE SEQUENCE</scope>
    <source>
        <tissue evidence="3">Ganglion</tissue>
    </source>
</reference>
<accession>A0A346GAX7</accession>
<sequence>MNSQNLLQCVIMFLSALTISLALKEAMATNDDVDAPLSADNIGYIIGKLQRRSGLSLLAPPSVYGSKFAPYLQKTPDKRARYLIWMPAQGYVSVPQEDISNGGGGSPSSSKVFRYG</sequence>
<dbReference type="AlphaFoldDB" id="A0A346GAX7"/>
<evidence type="ECO:0000256" key="2">
    <source>
        <dbReference type="SAM" id="SignalP"/>
    </source>
</evidence>
<dbReference type="EMBL" id="MH045262">
    <property type="protein sequence ID" value="AXN93530.1"/>
    <property type="molecule type" value="mRNA"/>
</dbReference>
<proteinExistence type="evidence at transcript level"/>
<name>A0A346GAX7_MIZYE</name>
<keyword evidence="2" id="KW-0732">Signal</keyword>
<evidence type="ECO:0000313" key="3">
    <source>
        <dbReference type="EMBL" id="AXN93530.1"/>
    </source>
</evidence>
<feature type="region of interest" description="Disordered" evidence="1">
    <location>
        <begin position="94"/>
        <end position="116"/>
    </location>
</feature>
<organism evidence="3">
    <name type="scientific">Mizuhopecten yessoensis</name>
    <name type="common">Japanese scallop</name>
    <name type="synonym">Patinopecten yessoensis</name>
    <dbReference type="NCBI Taxonomy" id="6573"/>
    <lineage>
        <taxon>Eukaryota</taxon>
        <taxon>Metazoa</taxon>
        <taxon>Spiralia</taxon>
        <taxon>Lophotrochozoa</taxon>
        <taxon>Mollusca</taxon>
        <taxon>Bivalvia</taxon>
        <taxon>Autobranchia</taxon>
        <taxon>Pteriomorphia</taxon>
        <taxon>Pectinida</taxon>
        <taxon>Pectinoidea</taxon>
        <taxon>Pectinidae</taxon>
        <taxon>Mizuhopecten</taxon>
    </lineage>
</organism>